<keyword evidence="1" id="KW-1133">Transmembrane helix</keyword>
<protein>
    <submittedName>
        <fullName evidence="3">Peptidoglycan/LPS O-acetylase OafA/YrhL, contains acyltransferase and SGNH-hydrolase domains</fullName>
    </submittedName>
</protein>
<sequence>MQAKPKLDYINAVRGIAILLVILLHVSRAAVKGLPETFAYICAKGSYGVQLFFVASAFTLYISYSNRINIEGKNTNRNFFIRRFFRISPMYYLAAVVYAVLCYYIPHYNDGKPLVIWKVLANIFYINDFVPGAINYLPPGGWSVGVEMLFYLCLPFLFSKIKNIKIATAWFLISAAGAIVLKLVIRYMLIRLSINYQKPESWFLYFWFPNQFPVFFLGIILFYALQKYVVKSAVVIYVAFAVSTFLLMIISYFMPVIDPYNILPEHIIVATFFTINIFLLAQHNIKIFNNRLTRFLGEISFSLYLIHFLVIYLLADYFPLPVNPYLSFITLLALTITIGGIISKITYHGIELKGIKLGNRFIHKNATISKAKYAIFNPGETNKLHDA</sequence>
<keyword evidence="3" id="KW-0378">Hydrolase</keyword>
<evidence type="ECO:0000313" key="3">
    <source>
        <dbReference type="EMBL" id="SDS28785.1"/>
    </source>
</evidence>
<keyword evidence="3" id="KW-0012">Acyltransferase</keyword>
<dbReference type="PANTHER" id="PTHR23028:SF53">
    <property type="entry name" value="ACYL_TRANSF_3 DOMAIN-CONTAINING PROTEIN"/>
    <property type="match status" value="1"/>
</dbReference>
<dbReference type="PANTHER" id="PTHR23028">
    <property type="entry name" value="ACETYLTRANSFERASE"/>
    <property type="match status" value="1"/>
</dbReference>
<dbReference type="EMBL" id="LT629740">
    <property type="protein sequence ID" value="SDS28785.1"/>
    <property type="molecule type" value="Genomic_DNA"/>
</dbReference>
<dbReference type="GO" id="GO:0016020">
    <property type="term" value="C:membrane"/>
    <property type="evidence" value="ECO:0007669"/>
    <property type="project" value="TreeGrafter"/>
</dbReference>
<reference evidence="3 4" key="1">
    <citation type="submission" date="2016-10" db="EMBL/GenBank/DDBJ databases">
        <authorList>
            <person name="de Groot N.N."/>
        </authorList>
    </citation>
    <scope>NUCLEOTIDE SEQUENCE [LARGE SCALE GENOMIC DNA]</scope>
    <source>
        <strain evidence="3 4">MP1X4</strain>
    </source>
</reference>
<feature type="transmembrane region" description="Helical" evidence="1">
    <location>
        <begin position="140"/>
        <end position="158"/>
    </location>
</feature>
<dbReference type="GO" id="GO:0016747">
    <property type="term" value="F:acyltransferase activity, transferring groups other than amino-acyl groups"/>
    <property type="evidence" value="ECO:0007669"/>
    <property type="project" value="InterPro"/>
</dbReference>
<feature type="transmembrane region" description="Helical" evidence="1">
    <location>
        <begin position="170"/>
        <end position="190"/>
    </location>
</feature>
<evidence type="ECO:0000313" key="4">
    <source>
        <dbReference type="Proteomes" id="UP000199679"/>
    </source>
</evidence>
<name>A0A1H1QZU1_MUCMA</name>
<dbReference type="InterPro" id="IPR002656">
    <property type="entry name" value="Acyl_transf_3_dom"/>
</dbReference>
<feature type="transmembrane region" description="Helical" evidence="1">
    <location>
        <begin position="45"/>
        <end position="64"/>
    </location>
</feature>
<keyword evidence="1" id="KW-0812">Transmembrane</keyword>
<feature type="transmembrane region" description="Helical" evidence="1">
    <location>
        <begin position="84"/>
        <end position="106"/>
    </location>
</feature>
<keyword evidence="4" id="KW-1185">Reference proteome</keyword>
<organism evidence="3 4">
    <name type="scientific">Mucilaginibacter mallensis</name>
    <dbReference type="NCBI Taxonomy" id="652787"/>
    <lineage>
        <taxon>Bacteria</taxon>
        <taxon>Pseudomonadati</taxon>
        <taxon>Bacteroidota</taxon>
        <taxon>Sphingobacteriia</taxon>
        <taxon>Sphingobacteriales</taxon>
        <taxon>Sphingobacteriaceae</taxon>
        <taxon>Mucilaginibacter</taxon>
    </lineage>
</organism>
<feature type="transmembrane region" description="Helical" evidence="1">
    <location>
        <begin position="326"/>
        <end position="347"/>
    </location>
</feature>
<evidence type="ECO:0000259" key="2">
    <source>
        <dbReference type="Pfam" id="PF01757"/>
    </source>
</evidence>
<dbReference type="Pfam" id="PF01757">
    <property type="entry name" value="Acyl_transf_3"/>
    <property type="match status" value="1"/>
</dbReference>
<accession>A0A1H1QZU1</accession>
<dbReference type="GO" id="GO:0016787">
    <property type="term" value="F:hydrolase activity"/>
    <property type="evidence" value="ECO:0007669"/>
    <property type="project" value="UniProtKB-KW"/>
</dbReference>
<proteinExistence type="predicted"/>
<feature type="transmembrane region" description="Helical" evidence="1">
    <location>
        <begin position="266"/>
        <end position="283"/>
    </location>
</feature>
<dbReference type="GO" id="GO:0000271">
    <property type="term" value="P:polysaccharide biosynthetic process"/>
    <property type="evidence" value="ECO:0007669"/>
    <property type="project" value="TreeGrafter"/>
</dbReference>
<feature type="transmembrane region" description="Helical" evidence="1">
    <location>
        <begin position="234"/>
        <end position="254"/>
    </location>
</feature>
<dbReference type="STRING" id="652787.SAMN05216490_0882"/>
<keyword evidence="1" id="KW-0472">Membrane</keyword>
<dbReference type="OrthoDB" id="290051at2"/>
<feature type="domain" description="Acyltransferase 3" evidence="2">
    <location>
        <begin position="8"/>
        <end position="342"/>
    </location>
</feature>
<feature type="transmembrane region" description="Helical" evidence="1">
    <location>
        <begin position="295"/>
        <end position="314"/>
    </location>
</feature>
<dbReference type="RefSeq" id="WP_091369709.1">
    <property type="nucleotide sequence ID" value="NZ_LT629740.1"/>
</dbReference>
<dbReference type="InterPro" id="IPR050879">
    <property type="entry name" value="Acyltransferase_3"/>
</dbReference>
<gene>
    <name evidence="3" type="ORF">SAMN05216490_0882</name>
</gene>
<dbReference type="Proteomes" id="UP000199679">
    <property type="component" value="Chromosome I"/>
</dbReference>
<keyword evidence="3" id="KW-0808">Transferase</keyword>
<feature type="transmembrane region" description="Helical" evidence="1">
    <location>
        <begin position="202"/>
        <end position="225"/>
    </location>
</feature>
<evidence type="ECO:0000256" key="1">
    <source>
        <dbReference type="SAM" id="Phobius"/>
    </source>
</evidence>
<dbReference type="AlphaFoldDB" id="A0A1H1QZU1"/>